<dbReference type="NCBIfam" id="TIGR03725">
    <property type="entry name" value="T6A_YeaZ"/>
    <property type="match status" value="1"/>
</dbReference>
<dbReference type="Pfam" id="PF00814">
    <property type="entry name" value="TsaD"/>
    <property type="match status" value="1"/>
</dbReference>
<dbReference type="InterPro" id="IPR022496">
    <property type="entry name" value="T6A_TsaB"/>
</dbReference>
<dbReference type="SUPFAM" id="SSF53067">
    <property type="entry name" value="Actin-like ATPase domain"/>
    <property type="match status" value="1"/>
</dbReference>
<reference evidence="2" key="1">
    <citation type="submission" date="2021-02" db="EMBL/GenBank/DDBJ databases">
        <title>Natronogracilivirga saccharolytica gen. nov. sp. nov. a new anaerobic, haloalkiliphilic carbohydrate-fermenting bacterium from soda lake and proposing of Cyclonatronumiaceae fam. nov. in the phylum Balneolaeota.</title>
        <authorList>
            <person name="Zhilina T.N."/>
            <person name="Sorokin D.Y."/>
            <person name="Zavarzina D.G."/>
            <person name="Toshchakov S.V."/>
            <person name="Kublanov I.V."/>
        </authorList>
    </citation>
    <scope>NUCLEOTIDE SEQUENCE</scope>
    <source>
        <strain evidence="2">Z-1702</strain>
    </source>
</reference>
<evidence type="ECO:0000259" key="1">
    <source>
        <dbReference type="Pfam" id="PF00814"/>
    </source>
</evidence>
<protein>
    <submittedName>
        <fullName evidence="2">tRNA (Adenosine(37)-N6)-threonylcarbamoyltransferase complex dimerization subunit type 1 TsaB</fullName>
    </submittedName>
</protein>
<proteinExistence type="predicted"/>
<dbReference type="RefSeq" id="WP_210509364.1">
    <property type="nucleotide sequence ID" value="NZ_JAFIDN010000001.1"/>
</dbReference>
<evidence type="ECO:0000313" key="3">
    <source>
        <dbReference type="Proteomes" id="UP000673975"/>
    </source>
</evidence>
<dbReference type="InterPro" id="IPR043129">
    <property type="entry name" value="ATPase_NBD"/>
</dbReference>
<dbReference type="InterPro" id="IPR000905">
    <property type="entry name" value="Gcp-like_dom"/>
</dbReference>
<comment type="caution">
    <text evidence="2">The sequence shown here is derived from an EMBL/GenBank/DDBJ whole genome shotgun (WGS) entry which is preliminary data.</text>
</comment>
<organism evidence="2 3">
    <name type="scientific">Natronogracilivirga saccharolytica</name>
    <dbReference type="NCBI Taxonomy" id="2812953"/>
    <lineage>
        <taxon>Bacteria</taxon>
        <taxon>Pseudomonadati</taxon>
        <taxon>Balneolota</taxon>
        <taxon>Balneolia</taxon>
        <taxon>Balneolales</taxon>
        <taxon>Cyclonatronaceae</taxon>
        <taxon>Natronogracilivirga</taxon>
    </lineage>
</organism>
<keyword evidence="3" id="KW-1185">Reference proteome</keyword>
<dbReference type="EMBL" id="JAFIDN010000001">
    <property type="protein sequence ID" value="MBP3191129.1"/>
    <property type="molecule type" value="Genomic_DNA"/>
</dbReference>
<name>A0A8J7RNW4_9BACT</name>
<gene>
    <name evidence="2" type="primary">tsaB</name>
    <name evidence="2" type="ORF">NATSA_00485</name>
</gene>
<accession>A0A8J7RNW4</accession>
<sequence length="252" mass="27928">MQFDLNKPVLAIETATPVCSVSMRLPDGNVFEERTEGKGVHSDWTFVFIQSLLDRGKLRAGDLGGVLISSGPGSFTGLRVASSAVKGLLFDLDIPLFACNTLAGIAAGVWCRHFSDDGDFRQTDPLTVHTVIDARRNHLYHQSWKVSSDGITPENTAEARSLDELLPVCIENPNFFGTGLDRMEQLIDSQQGKGKLLPYLNDLEVISARNYFYFMDSPQFRDFALKEHAGASVFESLVKMVDPASFEPHYYS</sequence>
<dbReference type="AlphaFoldDB" id="A0A8J7RNW4"/>
<dbReference type="GO" id="GO:0002949">
    <property type="term" value="P:tRNA threonylcarbamoyladenosine modification"/>
    <property type="evidence" value="ECO:0007669"/>
    <property type="project" value="InterPro"/>
</dbReference>
<evidence type="ECO:0000313" key="2">
    <source>
        <dbReference type="EMBL" id="MBP3191129.1"/>
    </source>
</evidence>
<dbReference type="Gene3D" id="3.30.420.40">
    <property type="match status" value="2"/>
</dbReference>
<dbReference type="Proteomes" id="UP000673975">
    <property type="component" value="Unassembled WGS sequence"/>
</dbReference>
<feature type="domain" description="Gcp-like" evidence="1">
    <location>
        <begin position="41"/>
        <end position="142"/>
    </location>
</feature>